<proteinExistence type="predicted"/>
<evidence type="ECO:0000313" key="2">
    <source>
        <dbReference type="Proteomes" id="UP001064048"/>
    </source>
</evidence>
<sequence length="485" mass="52796">MPLLHQNTSRGGPGPSENRRSLAEILELNTTHLSETVAAPNNRCNESGNREWRWSEPGSPEAAQTPRSLVPANCFPPRHPTAFVSYSENARPGGWDDGQGITDLVASLKALAMPAASRAHSSLQARLSIDGFEKLVEPPWPPEQTREEAPSRADLRLLPRRASFCGVVSGCGESLRWSGTLPARAAEPAGGWAPKVFLGGLPWDITEHALMQALRPFAPIRVEWPGREAGSGGSPRGFAYVTFESERRVRALLAASRRDNGDWYYRVACRKRTAKEVQVIPWAVGDSSWVAGGAARLEPARTVFVGALHGMLSAPALAAIMDELFSGVVYAGIDTDKSKYPIGSGRVTFGNARSYVRAVAAAYITIRTPKFTKKVQVDPYLEDSMCSVCNLQQGPYFCREPVCFRYFCRSCWAWQHAGEEHRPLMRNSKAPAPPPARQPDLFGPAFGTPGAGTPSPATSGSTSGASELEPALPDDSDYLRRRRLE</sequence>
<comment type="caution">
    <text evidence="1">The sequence shown here is derived from an EMBL/GenBank/DDBJ whole genome shotgun (WGS) entry which is preliminary data.</text>
</comment>
<name>A0ACC0JAL7_CHOFU</name>
<accession>A0ACC0JAL7</accession>
<keyword evidence="2" id="KW-1185">Reference proteome</keyword>
<dbReference type="Proteomes" id="UP001064048">
    <property type="component" value="Chromosome 13"/>
</dbReference>
<dbReference type="EMBL" id="CM046113">
    <property type="protein sequence ID" value="KAI8421175.1"/>
    <property type="molecule type" value="Genomic_DNA"/>
</dbReference>
<evidence type="ECO:0000313" key="1">
    <source>
        <dbReference type="EMBL" id="KAI8421175.1"/>
    </source>
</evidence>
<organism evidence="1 2">
    <name type="scientific">Choristoneura fumiferana</name>
    <name type="common">Spruce budworm moth</name>
    <name type="synonym">Archips fumiferana</name>
    <dbReference type="NCBI Taxonomy" id="7141"/>
    <lineage>
        <taxon>Eukaryota</taxon>
        <taxon>Metazoa</taxon>
        <taxon>Ecdysozoa</taxon>
        <taxon>Arthropoda</taxon>
        <taxon>Hexapoda</taxon>
        <taxon>Insecta</taxon>
        <taxon>Pterygota</taxon>
        <taxon>Neoptera</taxon>
        <taxon>Endopterygota</taxon>
        <taxon>Lepidoptera</taxon>
        <taxon>Glossata</taxon>
        <taxon>Ditrysia</taxon>
        <taxon>Tortricoidea</taxon>
        <taxon>Tortricidae</taxon>
        <taxon>Tortricinae</taxon>
        <taxon>Choristoneura</taxon>
    </lineage>
</organism>
<gene>
    <name evidence="1" type="ORF">MSG28_008246</name>
</gene>
<protein>
    <submittedName>
        <fullName evidence="1">Uncharacterized protein</fullName>
    </submittedName>
</protein>
<reference evidence="1 2" key="1">
    <citation type="journal article" date="2022" name="Genome Biol. Evol.">
        <title>The Spruce Budworm Genome: Reconstructing the Evolutionary History of Antifreeze Proteins.</title>
        <authorList>
            <person name="Beliveau C."/>
            <person name="Gagne P."/>
            <person name="Picq S."/>
            <person name="Vernygora O."/>
            <person name="Keeling C.I."/>
            <person name="Pinkney K."/>
            <person name="Doucet D."/>
            <person name="Wen F."/>
            <person name="Johnston J.S."/>
            <person name="Maaroufi H."/>
            <person name="Boyle B."/>
            <person name="Laroche J."/>
            <person name="Dewar K."/>
            <person name="Juretic N."/>
            <person name="Blackburn G."/>
            <person name="Nisole A."/>
            <person name="Brunet B."/>
            <person name="Brandao M."/>
            <person name="Lumley L."/>
            <person name="Duan J."/>
            <person name="Quan G."/>
            <person name="Lucarotti C.J."/>
            <person name="Roe A.D."/>
            <person name="Sperling F.A.H."/>
            <person name="Levesque R.C."/>
            <person name="Cusson M."/>
        </authorList>
    </citation>
    <scope>NUCLEOTIDE SEQUENCE [LARGE SCALE GENOMIC DNA]</scope>
    <source>
        <strain evidence="1">Glfc:IPQL:Cfum</strain>
    </source>
</reference>